<dbReference type="RefSeq" id="WP_131284437.1">
    <property type="nucleotide sequence ID" value="NZ_RXLP01000021.1"/>
</dbReference>
<proteinExistence type="predicted"/>
<evidence type="ECO:0000256" key="1">
    <source>
        <dbReference type="SAM" id="Phobius"/>
    </source>
</evidence>
<sequence length="271" mass="31144">MTSGALYTLLVWCTPIAAFASALLLFASYYVSFAAHSTMRRRLAYTGLWIAGIAQCVTPIALVSNLDVAIPLVAHHAQAMIIMMACNAVSFFVFTLHAALLLRPRYEDNPAYAYYSMLPWELKRFVDDLTHRIPVRDDYEELRHEGMNDFMTHAMIESYRFVKPDRHNCFDGFIKGAAWASGVCDLLPDEVEWLRSQHADIEATQKALYLLFAYRSYSLMPHEEPYPDLNPHPNPVIPREDESELSEDEKEVLHYLLHFTDHLRKNELDKG</sequence>
<evidence type="ECO:0000313" key="2">
    <source>
        <dbReference type="EMBL" id="TCD54110.1"/>
    </source>
</evidence>
<comment type="caution">
    <text evidence="2">The sequence shown here is derived from an EMBL/GenBank/DDBJ whole genome shotgun (WGS) entry which is preliminary data.</text>
</comment>
<dbReference type="AlphaFoldDB" id="A0A4R0QX43"/>
<reference evidence="2 3" key="1">
    <citation type="submission" date="2018-12" db="EMBL/GenBank/DDBJ databases">
        <title>Alloscrdovia theropitheci sp. nov: a novel taxon from the feces of the bleeding-herat monkey (Theropithecus geleda).</title>
        <authorList>
            <person name="Modesto M."/>
        </authorList>
    </citation>
    <scope>NUCLEOTIDE SEQUENCE [LARGE SCALE GENOMIC DNA]</scope>
    <source>
        <strain evidence="2 3">GLDI4/2</strain>
    </source>
</reference>
<protein>
    <submittedName>
        <fullName evidence="2">Uncharacterized protein</fullName>
    </submittedName>
</protein>
<dbReference type="EMBL" id="RXLP01000021">
    <property type="protein sequence ID" value="TCD54110.1"/>
    <property type="molecule type" value="Genomic_DNA"/>
</dbReference>
<gene>
    <name evidence="2" type="ORF">EJ419_05500</name>
</gene>
<keyword evidence="1" id="KW-0812">Transmembrane</keyword>
<keyword evidence="1" id="KW-0472">Membrane</keyword>
<name>A0A4R0QX43_9BIFI</name>
<dbReference type="Proteomes" id="UP000291289">
    <property type="component" value="Unassembled WGS sequence"/>
</dbReference>
<organism evidence="2 3">
    <name type="scientific">Alloscardovia theropitheci</name>
    <dbReference type="NCBI Taxonomy" id="2496842"/>
    <lineage>
        <taxon>Bacteria</taxon>
        <taxon>Bacillati</taxon>
        <taxon>Actinomycetota</taxon>
        <taxon>Actinomycetes</taxon>
        <taxon>Bifidobacteriales</taxon>
        <taxon>Bifidobacteriaceae</taxon>
        <taxon>Alloscardovia</taxon>
    </lineage>
</organism>
<feature type="transmembrane region" description="Helical" evidence="1">
    <location>
        <begin position="6"/>
        <end position="31"/>
    </location>
</feature>
<feature type="transmembrane region" description="Helical" evidence="1">
    <location>
        <begin position="76"/>
        <end position="102"/>
    </location>
</feature>
<accession>A0A4R0QX43</accession>
<keyword evidence="1" id="KW-1133">Transmembrane helix</keyword>
<feature type="transmembrane region" description="Helical" evidence="1">
    <location>
        <begin position="43"/>
        <end position="64"/>
    </location>
</feature>
<dbReference type="OrthoDB" id="9850524at2"/>
<keyword evidence="3" id="KW-1185">Reference proteome</keyword>
<evidence type="ECO:0000313" key="3">
    <source>
        <dbReference type="Proteomes" id="UP000291289"/>
    </source>
</evidence>